<accession>A0AA36B3I4</accession>
<name>A0AA36B3I4_OCTVU</name>
<reference evidence="1" key="1">
    <citation type="submission" date="2023-08" db="EMBL/GenBank/DDBJ databases">
        <authorList>
            <person name="Alioto T."/>
            <person name="Alioto T."/>
            <person name="Gomez Garrido J."/>
        </authorList>
    </citation>
    <scope>NUCLEOTIDE SEQUENCE</scope>
</reference>
<dbReference type="Proteomes" id="UP001162480">
    <property type="component" value="Chromosome 8"/>
</dbReference>
<gene>
    <name evidence="1" type="ORF">OCTVUL_1B026138</name>
</gene>
<dbReference type="AlphaFoldDB" id="A0AA36B3I4"/>
<sequence length="111" mass="12544">MRLGMISFFYVVGKNSRGYQCGKSQTQPPFFIIHCGLVPQTVHYLIPSFQSLSLASLFSVHPDSEDRGVTNILEEKLLNQLKCRTKHFLRIKTGDISRIADSGKSLRKTTL</sequence>
<dbReference type="EMBL" id="OX597821">
    <property type="protein sequence ID" value="CAI9726506.1"/>
    <property type="molecule type" value="Genomic_DNA"/>
</dbReference>
<keyword evidence="2" id="KW-1185">Reference proteome</keyword>
<evidence type="ECO:0000313" key="1">
    <source>
        <dbReference type="EMBL" id="CAI9726506.1"/>
    </source>
</evidence>
<organism evidence="1 2">
    <name type="scientific">Octopus vulgaris</name>
    <name type="common">Common octopus</name>
    <dbReference type="NCBI Taxonomy" id="6645"/>
    <lineage>
        <taxon>Eukaryota</taxon>
        <taxon>Metazoa</taxon>
        <taxon>Spiralia</taxon>
        <taxon>Lophotrochozoa</taxon>
        <taxon>Mollusca</taxon>
        <taxon>Cephalopoda</taxon>
        <taxon>Coleoidea</taxon>
        <taxon>Octopodiformes</taxon>
        <taxon>Octopoda</taxon>
        <taxon>Incirrata</taxon>
        <taxon>Octopodidae</taxon>
        <taxon>Octopus</taxon>
    </lineage>
</organism>
<proteinExistence type="predicted"/>
<evidence type="ECO:0000313" key="2">
    <source>
        <dbReference type="Proteomes" id="UP001162480"/>
    </source>
</evidence>
<protein>
    <submittedName>
        <fullName evidence="1">Uncharacterized protein</fullName>
    </submittedName>
</protein>